<sequence>MSRYAQALHEIGVADPVVVETLCPLIKAFYDASARLHRALAPHGGTTHAVLSRCSSPSHDPDAMEVQWMSVFDKMGLFDVTDTFTAGMTDALFRYIWRHREVSGYIAHLASQRPQTQSRGAADDIWGTVKNSPVKLAFPSQTSWIYGSQPAVLIPSSGALSVVRTLIKSLDKLSNPAVVARDTASCALLALHKHVISTVYKSGGTGDAHDVEDDPGPAAAGMASGRPSSTDTGEDHSMDVDGQVGPVAPRTEASLRNFARGSRANDGAGALEREAGLSSDRSTAARTAAQLFYAAQTPTGSTPSANPAAAAEAASGSRQGDTPGAIDAASMAAAAVSPQRLESPVSPSSVAGANPSPDAASNAAAGAPLENGMGAALGAAPDASGVAVFDAARHASLRNGPGDAANLAAMATSPSGSAVSAALPVGSTLSAAQEASRREAGTETAKMGTLMSHFKCTWWPSFKSPGAAKAVAPAGTGKNPKGSVSVMTWTTVWGHQVDLSPIKTDLAAVGLSQSAVYTAGSSGDIVQIIDITNMRKKSLFSVLGLLVLVCSKEPSFSGILADILSSPVFGAVPPGRSALVGTIVQVGRREPYYFKNLPTPYLRRQYRLEQRRKARKHVPERAAPAAPDTTASSSLV</sequence>
<evidence type="ECO:0000313" key="1">
    <source>
        <dbReference type="EMBL" id="KAK1864532.1"/>
    </source>
</evidence>
<gene>
    <name evidence="1" type="ORF">I4F81_007078</name>
</gene>
<name>A0ACC3C302_PYRYE</name>
<dbReference type="Proteomes" id="UP000798662">
    <property type="component" value="Chromosome 2"/>
</dbReference>
<keyword evidence="2" id="KW-1185">Reference proteome</keyword>
<accession>A0ACC3C302</accession>
<comment type="caution">
    <text evidence="1">The sequence shown here is derived from an EMBL/GenBank/DDBJ whole genome shotgun (WGS) entry which is preliminary data.</text>
</comment>
<evidence type="ECO:0000313" key="2">
    <source>
        <dbReference type="Proteomes" id="UP000798662"/>
    </source>
</evidence>
<organism evidence="1 2">
    <name type="scientific">Pyropia yezoensis</name>
    <name type="common">Susabi-nori</name>
    <name type="synonym">Porphyra yezoensis</name>
    <dbReference type="NCBI Taxonomy" id="2788"/>
    <lineage>
        <taxon>Eukaryota</taxon>
        <taxon>Rhodophyta</taxon>
        <taxon>Bangiophyceae</taxon>
        <taxon>Bangiales</taxon>
        <taxon>Bangiaceae</taxon>
        <taxon>Pyropia</taxon>
    </lineage>
</organism>
<protein>
    <submittedName>
        <fullName evidence="1">Uncharacterized protein</fullName>
    </submittedName>
</protein>
<dbReference type="EMBL" id="CM020619">
    <property type="protein sequence ID" value="KAK1864532.1"/>
    <property type="molecule type" value="Genomic_DNA"/>
</dbReference>
<reference evidence="1" key="1">
    <citation type="submission" date="2019-11" db="EMBL/GenBank/DDBJ databases">
        <title>Nori genome reveals adaptations in red seaweeds to the harsh intertidal environment.</title>
        <authorList>
            <person name="Wang D."/>
            <person name="Mao Y."/>
        </authorList>
    </citation>
    <scope>NUCLEOTIDE SEQUENCE</scope>
    <source>
        <tissue evidence="1">Gametophyte</tissue>
    </source>
</reference>
<proteinExistence type="predicted"/>